<feature type="transmembrane region" description="Helical" evidence="4">
    <location>
        <begin position="57"/>
        <end position="76"/>
    </location>
</feature>
<reference evidence="7 8" key="1">
    <citation type="submission" date="2022-03" db="EMBL/GenBank/DDBJ databases">
        <title>Complete genome sequence of Lysobacter capsici VKM B-2533 and Lysobacter gummosus 10.1.1, promising sources of lytic agents.</title>
        <authorList>
            <person name="Tarlachkov S.V."/>
            <person name="Kudryakova I.V."/>
            <person name="Afoshin A.S."/>
            <person name="Leontyevskaya E.A."/>
            <person name="Leontyevskaya N.V."/>
        </authorList>
    </citation>
    <scope>NUCLEOTIDE SEQUENCE [LARGE SCALE GENOMIC DNA]</scope>
    <source>
        <strain evidence="7 8">10.1.1</strain>
    </source>
</reference>
<organism evidence="7 8">
    <name type="scientific">Lysobacter gummosus</name>
    <dbReference type="NCBI Taxonomy" id="262324"/>
    <lineage>
        <taxon>Bacteria</taxon>
        <taxon>Pseudomonadati</taxon>
        <taxon>Pseudomonadota</taxon>
        <taxon>Gammaproteobacteria</taxon>
        <taxon>Lysobacterales</taxon>
        <taxon>Lysobacteraceae</taxon>
        <taxon>Lysobacter</taxon>
    </lineage>
</organism>
<evidence type="ECO:0000259" key="5">
    <source>
        <dbReference type="SMART" id="SM01359"/>
    </source>
</evidence>
<keyword evidence="4" id="KW-1133">Transmembrane helix</keyword>
<dbReference type="InterPro" id="IPR041203">
    <property type="entry name" value="Bact_A2M_MG5"/>
</dbReference>
<feature type="region of interest" description="Disordered" evidence="3">
    <location>
        <begin position="1865"/>
        <end position="1902"/>
    </location>
</feature>
<dbReference type="PANTHER" id="PTHR40094">
    <property type="entry name" value="ALPHA-2-MACROGLOBULIN HOMOLOG"/>
    <property type="match status" value="1"/>
</dbReference>
<evidence type="ECO:0000259" key="6">
    <source>
        <dbReference type="SMART" id="SM01360"/>
    </source>
</evidence>
<dbReference type="InterPro" id="IPR041246">
    <property type="entry name" value="Bact_MG10"/>
</dbReference>
<evidence type="ECO:0000256" key="3">
    <source>
        <dbReference type="SAM" id="MobiDB-lite"/>
    </source>
</evidence>
<dbReference type="SMART" id="SM01359">
    <property type="entry name" value="A2M_N_2"/>
    <property type="match status" value="1"/>
</dbReference>
<evidence type="ECO:0000313" key="8">
    <source>
        <dbReference type="Proteomes" id="UP000829194"/>
    </source>
</evidence>
<dbReference type="Gene3D" id="1.50.10.20">
    <property type="match status" value="1"/>
</dbReference>
<dbReference type="Pfam" id="PF00207">
    <property type="entry name" value="A2M"/>
    <property type="match status" value="1"/>
</dbReference>
<evidence type="ECO:0000256" key="4">
    <source>
        <dbReference type="SAM" id="Phobius"/>
    </source>
</evidence>
<comment type="similarity">
    <text evidence="1">Belongs to the protease inhibitor I39 (alpha-2-macroglobulin) family. Bacterial alpha-2-macroglobulin subfamily.</text>
</comment>
<dbReference type="InterPro" id="IPR041462">
    <property type="entry name" value="Bact_A2M_MG6"/>
</dbReference>
<dbReference type="SUPFAM" id="SSF48239">
    <property type="entry name" value="Terpenoid cyclases/Protein prenyltransferases"/>
    <property type="match status" value="1"/>
</dbReference>
<dbReference type="PANTHER" id="PTHR40094:SF1">
    <property type="entry name" value="UBIQUITIN DOMAIN-CONTAINING PROTEIN"/>
    <property type="match status" value="1"/>
</dbReference>
<dbReference type="Gene3D" id="2.60.40.1930">
    <property type="match status" value="1"/>
</dbReference>
<feature type="compositionally biased region" description="Low complexity" evidence="3">
    <location>
        <begin position="1"/>
        <end position="16"/>
    </location>
</feature>
<feature type="region of interest" description="Disordered" evidence="3">
    <location>
        <begin position="1"/>
        <end position="24"/>
    </location>
</feature>
<dbReference type="Proteomes" id="UP000829194">
    <property type="component" value="Chromosome"/>
</dbReference>
<dbReference type="InterPro" id="IPR001599">
    <property type="entry name" value="Macroglobln_a2"/>
</dbReference>
<dbReference type="SMART" id="SM01360">
    <property type="entry name" value="A2M"/>
    <property type="match status" value="1"/>
</dbReference>
<dbReference type="InterPro" id="IPR002890">
    <property type="entry name" value="MG2"/>
</dbReference>
<evidence type="ECO:0000313" key="7">
    <source>
        <dbReference type="EMBL" id="UNP31551.1"/>
    </source>
</evidence>
<evidence type="ECO:0000256" key="1">
    <source>
        <dbReference type="ARBA" id="ARBA00010556"/>
    </source>
</evidence>
<keyword evidence="8" id="KW-1185">Reference proteome</keyword>
<name>A0ABY3XIV0_9GAMM</name>
<dbReference type="InterPro" id="IPR051802">
    <property type="entry name" value="YfhM-like"/>
</dbReference>
<keyword evidence="4" id="KW-0812">Transmembrane</keyword>
<protein>
    <submittedName>
        <fullName evidence="7">Alpha-2-macroglobulin</fullName>
    </submittedName>
</protein>
<dbReference type="Pfam" id="PF17962">
    <property type="entry name" value="bMG6"/>
    <property type="match status" value="1"/>
</dbReference>
<feature type="domain" description="Alpha-2-macroglobulin" evidence="6">
    <location>
        <begin position="1260"/>
        <end position="1350"/>
    </location>
</feature>
<keyword evidence="4" id="KW-0472">Membrane</keyword>
<gene>
    <name evidence="7" type="ORF">MOV92_10010</name>
</gene>
<dbReference type="Gene3D" id="2.60.40.3710">
    <property type="match status" value="1"/>
</dbReference>
<feature type="compositionally biased region" description="Acidic residues" evidence="3">
    <location>
        <begin position="1870"/>
        <end position="1887"/>
    </location>
</feature>
<dbReference type="InterPro" id="IPR021868">
    <property type="entry name" value="Alpha_2_Macroglob_MG3"/>
</dbReference>
<dbReference type="Pfam" id="PF01835">
    <property type="entry name" value="MG2"/>
    <property type="match status" value="1"/>
</dbReference>
<evidence type="ECO:0000256" key="2">
    <source>
        <dbReference type="ARBA" id="ARBA00022729"/>
    </source>
</evidence>
<dbReference type="Pfam" id="PF07703">
    <property type="entry name" value="A2M_BRD"/>
    <property type="match status" value="1"/>
</dbReference>
<dbReference type="Pfam" id="PF11974">
    <property type="entry name" value="bMG3"/>
    <property type="match status" value="1"/>
</dbReference>
<dbReference type="InterPro" id="IPR008930">
    <property type="entry name" value="Terpenoid_cyclase/PrenylTrfase"/>
</dbReference>
<sequence length="1981" mass="215034">MQTSSSPSQPAPAAEAGDAGRPKPWTRASRAVFGDIAWSPPAWLAALLARVRQKPGLYLGSVLGLIVVGALGYWLATRPKPVIPGALSVEVHNPELTDYSRKPATVDTLRLTFSDSAAPLKQIGSAPLGVTLTPELKGAWRWEDDKTLVFTPSADWPVKTKYKVELDTKQTVAPKVLLQEHEFEFQTAPFKAEIASSEFYQDPQDPALKKGVYELKFSHPVDEAQLQRRVALSLADGGGTAMAAPKYTLTYDDTRLKAWVHSEPLTLPENGGTLKLELAPGVVSALGGEGSAEKLSSQVRLPSLYSVSVDNIDTTLVENERFEPEQVLVLSFNNAMRDTDVAGAVRAWLLPAKDPRRPAKEQSGNYSWSRDSVDEAVLKAATALPLSAVPTEREYIETHSFKFQAPAGRHIYVRVNKGLKAFGGFILGANHTAVQTVPQYPKLLRFVGEGALLSLRGERRVSVVSRNVPAARLEIARVLPEQIQHLVFNNSGSYAKPSFYNLGADSLVEREEKRLTLPADNPAKAHYEGVDLGEYLKPNRRGVFLLSLRTLSDDDAKRPAQETLSDDAGSEEDSRLVVLTDLGIVVKQAMDGRRDVFVQSLSNGSPVAGARVRAVARNGETLVEADTDAAGRAQIPSLKGFKREKEPAMLTVSQGEDYSFLPIDDYRRKLDYSRFDIGGEPNDLEAGALNAFLFSDRGLYRPGDTINIGMIVRAADWKRPLAGLPLEWEFTDPRGNVAKREKLKLSEQGFESASFAPSDSAPSGTWQIQLFLLGRDNQRTTLGSTSVQVREFAPDTMKVTAKFSTENPKGWIKPEQLSATVSAENLFGTPAQQRRVEGTMVLRPFFPAFAAYPGYQFFDPQRAKEGYDEALSDQTTNAEGKAEFKLDLSKYERATYQLSFLARAFEPGSGRNVAAQTSALVSNNDFLVGIKPQDDLNYIKRGAKRALQLVAIGQDGEPRAVAGLRAVVVEKRYVSVLTKQDSGLYRYVSHERRYDKRDEPLALAGGRQTVSLPTDQPGDFLLEVRSADGKVLNQIGYQIAGAANLSRSLERNAELSLNLSKPSYKPGETIEISIRAPYAGSGLITLERDKVYAHAWFHADSSASVQKITVPADFEGNGYINVQFLRDPNSDEIYMSPLSFGVAPFAVDRSARTQPLKLTLPKVTKPGTPMTADVTTEGKARVVLFAVDEGILQVARYRVGDPLDHFFRKKSLQVDTAQILDLLLPEFSRIAASAAPGGDGEGGMAKHLNPFKRKSEKPAVWWSGIVDVDGSHQFKFTLPDHFNGQVRVVAVAVTPGRIGVIQDDAIVRGDFVLTPTVPTHVAPGDEFDLPVGVANTIEGAKKPSQVTVSLQLPASLSLVGAAPAAVSIAPRSEATVRFRVKAGNALGALPVGIQAASGTASSGMYSAKRRIELSLRPALVARQDLIAGRADKRVVIQPLRAMYDQRATRQLSASVSPLVAVDGLTAYLSDYPYQCSEQLLSGAFPALVLASHPELGKIVDNRPGDVKLDIIDVLRSRQNSEGGIGLWTATPEADNFVTGYAALYLLEARDRGQAIPQDLLKSLNGYLEQLAADRSGNDLPSLRSRALAVYLLVRQGRTASNLLSAVHEQIKRDQPKTWENDVAGLLIASSYQLLQQDKAARPLVNKALIRANGAAATTRGVYASYYDNGIDQAWTVYLLNRHFPALTRDGLKMTALERLLDPLRHNSYNTLSSALTVLAMDAYAGAQPQQPLPVLEAASKDGKSRPIGAAQGVISRGNFAGGDLRLWVAPGGPAPAWYLVNQSGFDRALPKEVQDKGLEVVREYLDDAGKPVASIRQGQEVTVRVRVRALGVPMRDSIAIVDLLPGGFEPVMQYVAASASADESGAAMEEGCEEECGESEGDGESEEGQPSRDVPDPNAAPQQTLALPGSTFAPLHVEQREDRIVLYGSVGGEASEFRYKVRANNSGKFVVPPVYAESMYERSVYAQGGPAGVLQVNAPTP</sequence>
<accession>A0ABY3XIV0</accession>
<keyword evidence="2" id="KW-0732">Signal</keyword>
<feature type="domain" description="Alpha-2-macroglobulin bait region" evidence="5">
    <location>
        <begin position="1055"/>
        <end position="1194"/>
    </location>
</feature>
<dbReference type="RefSeq" id="WP_057942675.1">
    <property type="nucleotide sequence ID" value="NZ_CP011131.1"/>
</dbReference>
<dbReference type="Pfam" id="PF17973">
    <property type="entry name" value="bMG10"/>
    <property type="match status" value="1"/>
</dbReference>
<dbReference type="EMBL" id="CP093547">
    <property type="protein sequence ID" value="UNP31551.1"/>
    <property type="molecule type" value="Genomic_DNA"/>
</dbReference>
<dbReference type="Pfam" id="PF17972">
    <property type="entry name" value="bMG5"/>
    <property type="match status" value="1"/>
</dbReference>
<proteinExistence type="inferred from homology"/>
<dbReference type="InterPro" id="IPR011625">
    <property type="entry name" value="A2M_N_BRD"/>
</dbReference>